<feature type="domain" description="Carbohydrate kinase FGGY N-terminal" evidence="4">
    <location>
        <begin position="12"/>
        <end position="215"/>
    </location>
</feature>
<evidence type="ECO:0000256" key="1">
    <source>
        <dbReference type="ARBA" id="ARBA00009156"/>
    </source>
</evidence>
<dbReference type="PANTHER" id="PTHR10196:SF68">
    <property type="entry name" value="GLYCEROL KINASE 5-RELATED"/>
    <property type="match status" value="1"/>
</dbReference>
<comment type="similarity">
    <text evidence="1">Belongs to the FGGY kinase family.</text>
</comment>
<evidence type="ECO:0000256" key="2">
    <source>
        <dbReference type="ARBA" id="ARBA00022679"/>
    </source>
</evidence>
<name>A0ABM1RW20_LIMPO</name>
<dbReference type="InterPro" id="IPR018484">
    <property type="entry name" value="FGGY_N"/>
</dbReference>
<dbReference type="PANTHER" id="PTHR10196">
    <property type="entry name" value="SUGAR KINASE"/>
    <property type="match status" value="1"/>
</dbReference>
<dbReference type="Proteomes" id="UP000694941">
    <property type="component" value="Unplaced"/>
</dbReference>
<evidence type="ECO:0000313" key="6">
    <source>
        <dbReference type="RefSeq" id="XP_022235575.1"/>
    </source>
</evidence>
<dbReference type="Gene3D" id="3.30.420.40">
    <property type="match status" value="1"/>
</dbReference>
<organism evidence="5 6">
    <name type="scientific">Limulus polyphemus</name>
    <name type="common">Atlantic horseshoe crab</name>
    <dbReference type="NCBI Taxonomy" id="6850"/>
    <lineage>
        <taxon>Eukaryota</taxon>
        <taxon>Metazoa</taxon>
        <taxon>Ecdysozoa</taxon>
        <taxon>Arthropoda</taxon>
        <taxon>Chelicerata</taxon>
        <taxon>Merostomata</taxon>
        <taxon>Xiphosura</taxon>
        <taxon>Limulidae</taxon>
        <taxon>Limulus</taxon>
    </lineage>
</organism>
<dbReference type="GeneID" id="111083371"/>
<proteinExistence type="inferred from homology"/>
<evidence type="ECO:0000259" key="4">
    <source>
        <dbReference type="Pfam" id="PF00370"/>
    </source>
</evidence>
<accession>A0ABM1RW20</accession>
<dbReference type="RefSeq" id="XP_022235575.1">
    <property type="nucleotide sequence ID" value="XM_022379867.1"/>
</dbReference>
<reference evidence="6" key="1">
    <citation type="submission" date="2025-08" db="UniProtKB">
        <authorList>
            <consortium name="RefSeq"/>
        </authorList>
    </citation>
    <scope>IDENTIFICATION</scope>
    <source>
        <tissue evidence="6">Muscle</tissue>
    </source>
</reference>
<dbReference type="SUPFAM" id="SSF53067">
    <property type="entry name" value="Actin-like ATPase domain"/>
    <property type="match status" value="1"/>
</dbReference>
<evidence type="ECO:0000313" key="5">
    <source>
        <dbReference type="Proteomes" id="UP000694941"/>
    </source>
</evidence>
<dbReference type="GO" id="GO:0016301">
    <property type="term" value="F:kinase activity"/>
    <property type="evidence" value="ECO:0007669"/>
    <property type="project" value="UniProtKB-KW"/>
</dbReference>
<dbReference type="InterPro" id="IPR043129">
    <property type="entry name" value="ATPase_NBD"/>
</dbReference>
<evidence type="ECO:0000256" key="3">
    <source>
        <dbReference type="ARBA" id="ARBA00022777"/>
    </source>
</evidence>
<keyword evidence="2" id="KW-0808">Transferase</keyword>
<dbReference type="Pfam" id="PF00370">
    <property type="entry name" value="FGGY_N"/>
    <property type="match status" value="1"/>
</dbReference>
<keyword evidence="3 6" id="KW-0418">Kinase</keyword>
<keyword evidence="5" id="KW-1185">Reference proteome</keyword>
<sequence length="234" mass="27098">MSDDMFDPEKFVLAMDVGTMNVRCHIYDKYANIRGEGHGVMKLQFPYHGWVELEPGVLWKTFIEVMKDGIQSAGVKPDQIACIGISTHRGTFTNWDRESGRPFHNFITWKDIRSESLCKMWNNSLKMKFLRRGAKFLHFITRRKRFLAASKLHFRSGMVVMRLLWILQHISKLKERAVEGQAMFGTLDTWLLWKLTGGKVHVTDSSCASISGMYDPFQCILVSEHAKDNLFVKF</sequence>
<gene>
    <name evidence="6" type="primary">LOC111083371</name>
</gene>
<protein>
    <submittedName>
        <fullName evidence="6">Glycerol kinase 5</fullName>
    </submittedName>
</protein>